<evidence type="ECO:0000259" key="1">
    <source>
        <dbReference type="Pfam" id="PF18347"/>
    </source>
</evidence>
<dbReference type="Pfam" id="PF18347">
    <property type="entry name" value="DUF5606"/>
    <property type="match status" value="1"/>
</dbReference>
<proteinExistence type="predicted"/>
<dbReference type="AlphaFoldDB" id="A0A644VMJ0"/>
<feature type="domain" description="DUF5606" evidence="1">
    <location>
        <begin position="2"/>
        <end position="47"/>
    </location>
</feature>
<dbReference type="InterPro" id="IPR041218">
    <property type="entry name" value="DUF5606"/>
</dbReference>
<protein>
    <submittedName>
        <fullName evidence="3">Uncharacterized protein</fullName>
    </submittedName>
</protein>
<organism evidence="3">
    <name type="scientific">bioreactor metagenome</name>
    <dbReference type="NCBI Taxonomy" id="1076179"/>
    <lineage>
        <taxon>unclassified sequences</taxon>
        <taxon>metagenomes</taxon>
        <taxon>ecological metagenomes</taxon>
    </lineage>
</organism>
<sequence length="142" mass="16175">MLKEILSISGKPGLYKMISQGKNMIVVESLQDGKRVPAYTKDKVVSLGDIAIYTNTEEIPLGQVFENISKKENGNVCPIDPKADNNVLRKYMEEILPDFDRDRVYPSDMRKMFSWYNILINNGINSFLPEEKDKPAEESIAE</sequence>
<gene>
    <name evidence="3" type="ORF">SDC9_38667</name>
</gene>
<accession>A0A644VMJ0</accession>
<name>A0A644VMJ0_9ZZZZ</name>
<reference evidence="3" key="1">
    <citation type="submission" date="2019-08" db="EMBL/GenBank/DDBJ databases">
        <authorList>
            <person name="Kucharzyk K."/>
            <person name="Murdoch R.W."/>
            <person name="Higgins S."/>
            <person name="Loffler F."/>
        </authorList>
    </citation>
    <scope>NUCLEOTIDE SEQUENCE</scope>
</reference>
<evidence type="ECO:0000259" key="2">
    <source>
        <dbReference type="Pfam" id="PF21186"/>
    </source>
</evidence>
<dbReference type="EMBL" id="VSSQ01000362">
    <property type="protein sequence ID" value="MPL92558.1"/>
    <property type="molecule type" value="Genomic_DNA"/>
</dbReference>
<feature type="domain" description="DUF6852" evidence="2">
    <location>
        <begin position="50"/>
        <end position="119"/>
    </location>
</feature>
<dbReference type="Gene3D" id="1.10.10.1650">
    <property type="match status" value="1"/>
</dbReference>
<dbReference type="Pfam" id="PF21186">
    <property type="entry name" value="DUF6852"/>
    <property type="match status" value="1"/>
</dbReference>
<evidence type="ECO:0000313" key="3">
    <source>
        <dbReference type="EMBL" id="MPL92558.1"/>
    </source>
</evidence>
<comment type="caution">
    <text evidence="3">The sequence shown here is derived from an EMBL/GenBank/DDBJ whole genome shotgun (WGS) entry which is preliminary data.</text>
</comment>
<dbReference type="Gene3D" id="2.30.30.730">
    <property type="match status" value="1"/>
</dbReference>
<dbReference type="InterPro" id="IPR049282">
    <property type="entry name" value="BVU_3817_N_sf"/>
</dbReference>
<dbReference type="InterPro" id="IPR049280">
    <property type="entry name" value="DUF6852"/>
</dbReference>
<dbReference type="InterPro" id="IPR049281">
    <property type="entry name" value="BVU_3817-like_C_sf"/>
</dbReference>